<evidence type="ECO:0000256" key="2">
    <source>
        <dbReference type="SAM" id="SignalP"/>
    </source>
</evidence>
<proteinExistence type="predicted"/>
<comment type="caution">
    <text evidence="4">The sequence shown here is derived from an EMBL/GenBank/DDBJ whole genome shotgun (WGS) entry which is preliminary data.</text>
</comment>
<dbReference type="RefSeq" id="WP_151002968.1">
    <property type="nucleotide sequence ID" value="NZ_CABVPO010000021.1"/>
</dbReference>
<feature type="region of interest" description="Disordered" evidence="1">
    <location>
        <begin position="41"/>
        <end position="72"/>
    </location>
</feature>
<dbReference type="InterPro" id="IPR025240">
    <property type="entry name" value="DUF4189"/>
</dbReference>
<name>A0A6L3NPB2_9BURK</name>
<keyword evidence="2" id="KW-0732">Signal</keyword>
<evidence type="ECO:0000313" key="4">
    <source>
        <dbReference type="EMBL" id="KAB0686351.1"/>
    </source>
</evidence>
<evidence type="ECO:0000313" key="5">
    <source>
        <dbReference type="Proteomes" id="UP000473571"/>
    </source>
</evidence>
<gene>
    <name evidence="4" type="ORF">F7R13_01055</name>
</gene>
<feature type="domain" description="DUF4189" evidence="3">
    <location>
        <begin position="87"/>
        <end position="191"/>
    </location>
</feature>
<accession>A0A6L3NPB2</accession>
<dbReference type="Pfam" id="PF13827">
    <property type="entry name" value="DUF4189"/>
    <property type="match status" value="1"/>
</dbReference>
<feature type="signal peptide" evidence="2">
    <location>
        <begin position="1"/>
        <end position="19"/>
    </location>
</feature>
<dbReference type="Proteomes" id="UP000473571">
    <property type="component" value="Unassembled WGS sequence"/>
</dbReference>
<dbReference type="AlphaFoldDB" id="A0A6L3NPB2"/>
<organism evidence="4 5">
    <name type="scientific">Burkholderia territorii</name>
    <dbReference type="NCBI Taxonomy" id="1503055"/>
    <lineage>
        <taxon>Bacteria</taxon>
        <taxon>Pseudomonadati</taxon>
        <taxon>Pseudomonadota</taxon>
        <taxon>Betaproteobacteria</taxon>
        <taxon>Burkholderiales</taxon>
        <taxon>Burkholderiaceae</taxon>
        <taxon>Burkholderia</taxon>
        <taxon>Burkholderia cepacia complex</taxon>
    </lineage>
</organism>
<feature type="compositionally biased region" description="Polar residues" evidence="1">
    <location>
        <begin position="54"/>
        <end position="64"/>
    </location>
</feature>
<dbReference type="EMBL" id="VZOL01000004">
    <property type="protein sequence ID" value="KAB0686351.1"/>
    <property type="molecule type" value="Genomic_DNA"/>
</dbReference>
<sequence length="196" mass="20836">MKNFLFIVLLSVLPSITFAQPTSQGGVLQFPGCAAGSVPGQPGCGGVPDDDEFSSSMRQRSPSAARQVPESGSGALRYETGVWEESFGAFADDGKGLKGNGGRSEDSSSAMAARNEALRDCGHEDCKIKIEVRNGCWGVAYGKRSTYYYRTIADMNAHDPKKLGLQTVERGAMNLCKSAGDVDCSVRNTSCSLPSY</sequence>
<protein>
    <submittedName>
        <fullName evidence="4">DUF4189 domain-containing protein</fullName>
    </submittedName>
</protein>
<feature type="chain" id="PRO_5026823935" evidence="2">
    <location>
        <begin position="20"/>
        <end position="196"/>
    </location>
</feature>
<reference evidence="4 5" key="1">
    <citation type="submission" date="2019-09" db="EMBL/GenBank/DDBJ databases">
        <title>Draft genome sequences of 48 bacterial type strains from the CCUG.</title>
        <authorList>
            <person name="Tunovic T."/>
            <person name="Pineiro-Iglesias B."/>
            <person name="Unosson C."/>
            <person name="Inganas E."/>
            <person name="Ohlen M."/>
            <person name="Cardew S."/>
            <person name="Jensie-Markopoulos S."/>
            <person name="Salva-Serra F."/>
            <person name="Jaen-Luchoro D."/>
            <person name="Karlsson R."/>
            <person name="Svensson-Stadler L."/>
            <person name="Chun J."/>
            <person name="Moore E."/>
        </authorList>
    </citation>
    <scope>NUCLEOTIDE SEQUENCE [LARGE SCALE GENOMIC DNA]</scope>
    <source>
        <strain evidence="4 5">CCUG 65687</strain>
    </source>
</reference>
<evidence type="ECO:0000259" key="3">
    <source>
        <dbReference type="Pfam" id="PF13827"/>
    </source>
</evidence>
<evidence type="ECO:0000256" key="1">
    <source>
        <dbReference type="SAM" id="MobiDB-lite"/>
    </source>
</evidence>